<dbReference type="STRING" id="1797535.A2744_03980"/>
<feature type="transmembrane region" description="Helical" evidence="7">
    <location>
        <begin position="24"/>
        <end position="47"/>
    </location>
</feature>
<dbReference type="Proteomes" id="UP000178240">
    <property type="component" value="Unassembled WGS sequence"/>
</dbReference>
<feature type="domain" description="ABC3 transporter permease C-terminal" evidence="8">
    <location>
        <begin position="290"/>
        <end position="408"/>
    </location>
</feature>
<comment type="similarity">
    <text evidence="6">Belongs to the ABC-4 integral membrane protein family.</text>
</comment>
<dbReference type="PANTHER" id="PTHR30572">
    <property type="entry name" value="MEMBRANE COMPONENT OF TRANSPORTER-RELATED"/>
    <property type="match status" value="1"/>
</dbReference>
<evidence type="ECO:0000259" key="8">
    <source>
        <dbReference type="Pfam" id="PF02687"/>
    </source>
</evidence>
<dbReference type="GO" id="GO:0005886">
    <property type="term" value="C:plasma membrane"/>
    <property type="evidence" value="ECO:0007669"/>
    <property type="project" value="UniProtKB-SubCell"/>
</dbReference>
<name>A0A1G1Y140_9BACT</name>
<keyword evidence="4 7" id="KW-1133">Transmembrane helix</keyword>
<evidence type="ECO:0008006" key="12">
    <source>
        <dbReference type="Google" id="ProtNLM"/>
    </source>
</evidence>
<dbReference type="InterPro" id="IPR025857">
    <property type="entry name" value="MacB_PCD"/>
</dbReference>
<dbReference type="GO" id="GO:0022857">
    <property type="term" value="F:transmembrane transporter activity"/>
    <property type="evidence" value="ECO:0007669"/>
    <property type="project" value="TreeGrafter"/>
</dbReference>
<evidence type="ECO:0000256" key="1">
    <source>
        <dbReference type="ARBA" id="ARBA00004651"/>
    </source>
</evidence>
<dbReference type="Pfam" id="PF02687">
    <property type="entry name" value="FtsX"/>
    <property type="match status" value="1"/>
</dbReference>
<evidence type="ECO:0000256" key="6">
    <source>
        <dbReference type="ARBA" id="ARBA00038076"/>
    </source>
</evidence>
<proteinExistence type="inferred from homology"/>
<evidence type="ECO:0000256" key="4">
    <source>
        <dbReference type="ARBA" id="ARBA00022989"/>
    </source>
</evidence>
<evidence type="ECO:0000256" key="2">
    <source>
        <dbReference type="ARBA" id="ARBA00022475"/>
    </source>
</evidence>
<feature type="transmembrane region" description="Helical" evidence="7">
    <location>
        <begin position="286"/>
        <end position="311"/>
    </location>
</feature>
<evidence type="ECO:0000313" key="11">
    <source>
        <dbReference type="Proteomes" id="UP000178240"/>
    </source>
</evidence>
<dbReference type="InterPro" id="IPR003838">
    <property type="entry name" value="ABC3_permease_C"/>
</dbReference>
<dbReference type="Pfam" id="PF12704">
    <property type="entry name" value="MacB_PCD"/>
    <property type="match status" value="1"/>
</dbReference>
<dbReference type="AlphaFoldDB" id="A0A1G1Y140"/>
<dbReference type="PANTHER" id="PTHR30572:SF4">
    <property type="entry name" value="ABC TRANSPORTER PERMEASE YTRF"/>
    <property type="match status" value="1"/>
</dbReference>
<reference evidence="10 11" key="1">
    <citation type="journal article" date="2016" name="Nat. Commun.">
        <title>Thousands of microbial genomes shed light on interconnected biogeochemical processes in an aquifer system.</title>
        <authorList>
            <person name="Anantharaman K."/>
            <person name="Brown C.T."/>
            <person name="Hug L.A."/>
            <person name="Sharon I."/>
            <person name="Castelle C.J."/>
            <person name="Probst A.J."/>
            <person name="Thomas B.C."/>
            <person name="Singh A."/>
            <person name="Wilkins M.J."/>
            <person name="Karaoz U."/>
            <person name="Brodie E.L."/>
            <person name="Williams K.H."/>
            <person name="Hubbard S.S."/>
            <person name="Banfield J.F."/>
        </authorList>
    </citation>
    <scope>NUCLEOTIDE SEQUENCE [LARGE SCALE GENOMIC DNA]</scope>
</reference>
<dbReference type="EMBL" id="MHIE01000008">
    <property type="protein sequence ID" value="OGY46045.1"/>
    <property type="molecule type" value="Genomic_DNA"/>
</dbReference>
<comment type="subcellular location">
    <subcellularLocation>
        <location evidence="1">Cell membrane</location>
        <topology evidence="1">Multi-pass membrane protein</topology>
    </subcellularLocation>
</comment>
<evidence type="ECO:0000256" key="3">
    <source>
        <dbReference type="ARBA" id="ARBA00022692"/>
    </source>
</evidence>
<dbReference type="InterPro" id="IPR050250">
    <property type="entry name" value="Macrolide_Exporter_MacB"/>
</dbReference>
<gene>
    <name evidence="10" type="ORF">A2744_03980</name>
</gene>
<keyword evidence="3 7" id="KW-0812">Transmembrane</keyword>
<comment type="caution">
    <text evidence="10">The sequence shown here is derived from an EMBL/GenBank/DDBJ whole genome shotgun (WGS) entry which is preliminary data.</text>
</comment>
<evidence type="ECO:0000259" key="9">
    <source>
        <dbReference type="Pfam" id="PF12704"/>
    </source>
</evidence>
<feature type="transmembrane region" description="Helical" evidence="7">
    <location>
        <begin position="332"/>
        <end position="361"/>
    </location>
</feature>
<evidence type="ECO:0000313" key="10">
    <source>
        <dbReference type="EMBL" id="OGY46045.1"/>
    </source>
</evidence>
<sequence>MIPIFWESLKNTVKNLRAHKLRSFLTVLGLIIGISAVVVILAVGAGAQSLITNQITSTGSNLIGILPGAADENGPPASALGIMVTTLKYEDAVALNDKKNAPHIVEVAAYVRGSATVKWQNRDLITNFTGTTASYINVEETEVLVGRFFDQAEEKGISRVAVLGSSVAEDLFDGQDPVGQEVKIRKETFKVIGVMKERGSSFFVNQDDQVFLPFKTAQKILLGIDHVSFIRAKVDDPENMSSSVEDVKITLRERHEIDQVEDDDFSVRNTQQAMEVLLQVTNALKFFLVAIAAIALLVGGIGIMNIMLVAVNERIREVGLRKAVGAKNFNILSQFLLETMVVSLAGGILGVLIGSSIAVIIALGARLLGYNWALVISPGSLFLSTGFSIAIGLIFGLYPAFKAAKLNPISALRYE</sequence>
<protein>
    <recommendedName>
        <fullName evidence="12">Multidrug ABC transporter substrate-binding protein</fullName>
    </recommendedName>
</protein>
<evidence type="ECO:0000256" key="7">
    <source>
        <dbReference type="SAM" id="Phobius"/>
    </source>
</evidence>
<keyword evidence="5 7" id="KW-0472">Membrane</keyword>
<feature type="domain" description="MacB-like periplasmic core" evidence="9">
    <location>
        <begin position="23"/>
        <end position="247"/>
    </location>
</feature>
<organism evidence="10 11">
    <name type="scientific">Candidatus Buchananbacteria bacterium RIFCSPHIGHO2_01_FULL_44_11</name>
    <dbReference type="NCBI Taxonomy" id="1797535"/>
    <lineage>
        <taxon>Bacteria</taxon>
        <taxon>Candidatus Buchananiibacteriota</taxon>
    </lineage>
</organism>
<feature type="transmembrane region" description="Helical" evidence="7">
    <location>
        <begin position="381"/>
        <end position="401"/>
    </location>
</feature>
<evidence type="ECO:0000256" key="5">
    <source>
        <dbReference type="ARBA" id="ARBA00023136"/>
    </source>
</evidence>
<keyword evidence="2" id="KW-1003">Cell membrane</keyword>
<accession>A0A1G1Y140</accession>